<keyword evidence="1" id="KW-1133">Transmembrane helix</keyword>
<keyword evidence="1" id="KW-0472">Membrane</keyword>
<feature type="transmembrane region" description="Helical" evidence="1">
    <location>
        <begin position="37"/>
        <end position="57"/>
    </location>
</feature>
<keyword evidence="3" id="KW-1185">Reference proteome</keyword>
<dbReference type="STRING" id="1619234.SAMN05421730_101916"/>
<reference evidence="2 3" key="1">
    <citation type="submission" date="2016-09" db="EMBL/GenBank/DDBJ databases">
        <authorList>
            <person name="Capua I."/>
            <person name="De Benedictis P."/>
            <person name="Joannis T."/>
            <person name="Lombin L.H."/>
            <person name="Cattoli G."/>
        </authorList>
    </citation>
    <scope>NUCLEOTIDE SEQUENCE [LARGE SCALE GENOMIC DNA]</scope>
    <source>
        <strain evidence="2 3">GluBS11</strain>
    </source>
</reference>
<gene>
    <name evidence="2" type="ORF">SAMN05421730_101916</name>
</gene>
<dbReference type="Proteomes" id="UP000199315">
    <property type="component" value="Unassembled WGS sequence"/>
</dbReference>
<evidence type="ECO:0000313" key="2">
    <source>
        <dbReference type="EMBL" id="SCP98306.1"/>
    </source>
</evidence>
<name>A0A1D3TVX1_9FIRM</name>
<accession>A0A1D3TVX1</accession>
<keyword evidence="1" id="KW-0812">Transmembrane</keyword>
<evidence type="ECO:0000256" key="1">
    <source>
        <dbReference type="SAM" id="Phobius"/>
    </source>
</evidence>
<protein>
    <submittedName>
        <fullName evidence="2">Uncharacterized protein</fullName>
    </submittedName>
</protein>
<organism evidence="2 3">
    <name type="scientific">Anaerobium acetethylicum</name>
    <dbReference type="NCBI Taxonomy" id="1619234"/>
    <lineage>
        <taxon>Bacteria</taxon>
        <taxon>Bacillati</taxon>
        <taxon>Bacillota</taxon>
        <taxon>Clostridia</taxon>
        <taxon>Lachnospirales</taxon>
        <taxon>Lachnospiraceae</taxon>
        <taxon>Anaerobium</taxon>
    </lineage>
</organism>
<dbReference type="EMBL" id="FMKA01000019">
    <property type="protein sequence ID" value="SCP98306.1"/>
    <property type="molecule type" value="Genomic_DNA"/>
</dbReference>
<sequence>MKKNSFILAVIMVVATFLINKFPNPNQLEFIDVIKLILAMISSVLSLVFMIMSFFCSKSSFAEMKKFKIVKISLLLGIVLACMFVIGYVMYI</sequence>
<evidence type="ECO:0000313" key="3">
    <source>
        <dbReference type="Proteomes" id="UP000199315"/>
    </source>
</evidence>
<proteinExistence type="predicted"/>
<dbReference type="AlphaFoldDB" id="A0A1D3TVX1"/>
<feature type="transmembrane region" description="Helical" evidence="1">
    <location>
        <begin position="69"/>
        <end position="91"/>
    </location>
</feature>